<evidence type="ECO:0000256" key="1">
    <source>
        <dbReference type="SAM" id="MobiDB-lite"/>
    </source>
</evidence>
<organism evidence="3 4">
    <name type="scientific">SAR86 cluster bacterium</name>
    <dbReference type="NCBI Taxonomy" id="2030880"/>
    <lineage>
        <taxon>Bacteria</taxon>
        <taxon>Pseudomonadati</taxon>
        <taxon>Pseudomonadota</taxon>
        <taxon>Gammaproteobacteria</taxon>
        <taxon>SAR86 cluster</taxon>
    </lineage>
</organism>
<gene>
    <name evidence="3" type="ORF">COC19_08375</name>
</gene>
<feature type="region of interest" description="Disordered" evidence="1">
    <location>
        <begin position="406"/>
        <end position="475"/>
    </location>
</feature>
<evidence type="ECO:0000259" key="2">
    <source>
        <dbReference type="Pfam" id="PF13401"/>
    </source>
</evidence>
<protein>
    <recommendedName>
        <fullName evidence="2">ORC1/DEAH AAA+ ATPase domain-containing protein</fullName>
    </recommendedName>
</protein>
<accession>A0A2A4MFR9</accession>
<evidence type="ECO:0000313" key="4">
    <source>
        <dbReference type="Proteomes" id="UP000218172"/>
    </source>
</evidence>
<feature type="compositionally biased region" description="Basic residues" evidence="1">
    <location>
        <begin position="426"/>
        <end position="438"/>
    </location>
</feature>
<dbReference type="GO" id="GO:0016887">
    <property type="term" value="F:ATP hydrolysis activity"/>
    <property type="evidence" value="ECO:0007669"/>
    <property type="project" value="InterPro"/>
</dbReference>
<feature type="domain" description="ORC1/DEAH AAA+ ATPase" evidence="2">
    <location>
        <begin position="139"/>
        <end position="285"/>
    </location>
</feature>
<reference evidence="4" key="1">
    <citation type="submission" date="2017-08" db="EMBL/GenBank/DDBJ databases">
        <title>A dynamic microbial community with high functional redundancy inhabits the cold, oxic subseafloor aquifer.</title>
        <authorList>
            <person name="Tully B.J."/>
            <person name="Wheat C.G."/>
            <person name="Glazer B.T."/>
            <person name="Huber J.A."/>
        </authorList>
    </citation>
    <scope>NUCLEOTIDE SEQUENCE [LARGE SCALE GENOMIC DNA]</scope>
</reference>
<dbReference type="Pfam" id="PF13401">
    <property type="entry name" value="AAA_22"/>
    <property type="match status" value="1"/>
</dbReference>
<dbReference type="Gene3D" id="3.40.50.300">
    <property type="entry name" value="P-loop containing nucleotide triphosphate hydrolases"/>
    <property type="match status" value="1"/>
</dbReference>
<evidence type="ECO:0000313" key="3">
    <source>
        <dbReference type="EMBL" id="PCH58587.1"/>
    </source>
</evidence>
<dbReference type="InterPro" id="IPR027417">
    <property type="entry name" value="P-loop_NTPase"/>
</dbReference>
<proteinExistence type="predicted"/>
<dbReference type="EMBL" id="NVQR01000158">
    <property type="protein sequence ID" value="PCH58587.1"/>
    <property type="molecule type" value="Genomic_DNA"/>
</dbReference>
<dbReference type="InterPro" id="IPR049945">
    <property type="entry name" value="AAA_22"/>
</dbReference>
<name>A0A2A4MFR9_9GAMM</name>
<feature type="compositionally biased region" description="Basic and acidic residues" evidence="1">
    <location>
        <begin position="453"/>
        <end position="467"/>
    </location>
</feature>
<dbReference type="SUPFAM" id="SSF52540">
    <property type="entry name" value="P-loop containing nucleoside triphosphate hydrolases"/>
    <property type="match status" value="1"/>
</dbReference>
<dbReference type="AlphaFoldDB" id="A0A2A4MFR9"/>
<comment type="caution">
    <text evidence="3">The sequence shown here is derived from an EMBL/GenBank/DDBJ whole genome shotgun (WGS) entry which is preliminary data.</text>
</comment>
<sequence>MKSETVRNIQPWKKSLISEAKYTTEWPSVYQGNPFIEALPFAYSTKQIIEELHQPTEYQESDRVLPFNVRLTLLPMIKTLFVPLSRDIDNFKRIHSEMIASYARRPVSDPRYFANVTRQREARLPQVVTGRPGRYAACILPIVGISGAGKTRAVESWLSIIPQAIRHTSYKGRSFQTTQIPWVRISCPSDASPKSFCKSFYRYLDSILETNYTERYAKSKLSASDLRAEVVRLSVLHGLALLVVDDLENMSKVKSGGEGQLLNFIYNLSEELGAPIILISTYEAYAAINNSFRSLRRGAELGWTKWESLSGQDWDKFFKNLWKIQFTKSVTPYSKEMSGVFLHETEGIPGLAYTLYRLSQERAIRIAEQEGSTSAIAEKLTTDLVRSVAKDNFVQLRGAIETVRSGESRGNTRFPDLLHPGIENKSRKRTKGLRKKNTKANGLVGQQVPKCSKKAESKEAKSLESNKTESSYESLECDGLILDLKDIEEG</sequence>
<dbReference type="Proteomes" id="UP000218172">
    <property type="component" value="Unassembled WGS sequence"/>
</dbReference>